<evidence type="ECO:0008006" key="3">
    <source>
        <dbReference type="Google" id="ProtNLM"/>
    </source>
</evidence>
<keyword evidence="1" id="KW-0378">Hydrolase</keyword>
<dbReference type="InterPro" id="IPR003801">
    <property type="entry name" value="GTP_cyclohydrolase_FolE2/MptA"/>
</dbReference>
<evidence type="ECO:0000313" key="2">
    <source>
        <dbReference type="EMBL" id="HHQ50823.1"/>
    </source>
</evidence>
<proteinExistence type="predicted"/>
<comment type="caution">
    <text evidence="2">The sequence shown here is derived from an EMBL/GenBank/DDBJ whole genome shotgun (WGS) entry which is preliminary data.</text>
</comment>
<reference evidence="2" key="1">
    <citation type="journal article" date="2020" name="mSystems">
        <title>Genome- and Community-Level Interaction Insights into Carbon Utilization and Element Cycling Functions of Hydrothermarchaeota in Hydrothermal Sediment.</title>
        <authorList>
            <person name="Zhou Z."/>
            <person name="Liu Y."/>
            <person name="Xu W."/>
            <person name="Pan J."/>
            <person name="Luo Z.H."/>
            <person name="Li M."/>
        </authorList>
    </citation>
    <scope>NUCLEOTIDE SEQUENCE [LARGE SCALE GENOMIC DNA]</scope>
    <source>
        <strain evidence="2">SpSt-1105</strain>
    </source>
</reference>
<organism evidence="2">
    <name type="scientific">Ignisphaera aggregans</name>
    <dbReference type="NCBI Taxonomy" id="334771"/>
    <lineage>
        <taxon>Archaea</taxon>
        <taxon>Thermoproteota</taxon>
        <taxon>Thermoprotei</taxon>
        <taxon>Desulfurococcales</taxon>
        <taxon>Desulfurococcaceae</taxon>
        <taxon>Ignisphaera</taxon>
    </lineage>
</organism>
<dbReference type="PANTHER" id="PTHR36445">
    <property type="entry name" value="GTP CYCLOHYDROLASE MPTA"/>
    <property type="match status" value="1"/>
</dbReference>
<dbReference type="Gene3D" id="3.10.270.10">
    <property type="entry name" value="Urate Oxidase"/>
    <property type="match status" value="1"/>
</dbReference>
<accession>A0A7J3Z9G8</accession>
<dbReference type="Pfam" id="PF02649">
    <property type="entry name" value="GCHY-1"/>
    <property type="match status" value="1"/>
</dbReference>
<protein>
    <recommendedName>
        <fullName evidence="3">GTP cyclohydrolase I FolE2</fullName>
    </recommendedName>
</protein>
<name>A0A7J3Z9G8_9CREN</name>
<sequence length="298" mass="33182">MRCTAIKNCLPDVQRDPPSVRLAVDKVCVHSLRVKVCLKSSNNSVECQPGTVSACVDVHEGLRGIHVSRSVEAVLKTINSVTHLSLADIQHSLKAVAESLLMKHEYSSKASVKLRLELFYTMVDTDTIPVTLTVSVRLGMEGSERYSIGIAFEGMSVCPCAQQVYAFLENTHAPHTPSHSQRALLSIRIDSPTLVSIEVSEVVKALLSAFSAPVKSFLKRDEEYRLVKRAFENPKFAEDIAREAMYVLYKAFQDRLSPRSRIAVKVLSFESVHPFNLYAEIRRSVEELSKAFSSGEVR</sequence>
<dbReference type="PANTHER" id="PTHR36445:SF1">
    <property type="entry name" value="GTP CYCLOHYDROLASE MPTA"/>
    <property type="match status" value="1"/>
</dbReference>
<dbReference type="GO" id="GO:0003934">
    <property type="term" value="F:GTP cyclohydrolase I activity"/>
    <property type="evidence" value="ECO:0007669"/>
    <property type="project" value="InterPro"/>
</dbReference>
<gene>
    <name evidence="2" type="ORF">ENM66_05690</name>
</gene>
<evidence type="ECO:0000256" key="1">
    <source>
        <dbReference type="ARBA" id="ARBA00022801"/>
    </source>
</evidence>
<dbReference type="EMBL" id="DRYQ01000086">
    <property type="protein sequence ID" value="HHQ50823.1"/>
    <property type="molecule type" value="Genomic_DNA"/>
</dbReference>
<dbReference type="AlphaFoldDB" id="A0A7J3Z9G8"/>